<reference evidence="10 11" key="1">
    <citation type="submission" date="2019-02" db="EMBL/GenBank/DDBJ databases">
        <title>Deep-cultivation of Planctomycetes and their phenomic and genomic characterization uncovers novel biology.</title>
        <authorList>
            <person name="Wiegand S."/>
            <person name="Jogler M."/>
            <person name="Boedeker C."/>
            <person name="Pinto D."/>
            <person name="Vollmers J."/>
            <person name="Rivas-Marin E."/>
            <person name="Kohn T."/>
            <person name="Peeters S.H."/>
            <person name="Heuer A."/>
            <person name="Rast P."/>
            <person name="Oberbeckmann S."/>
            <person name="Bunk B."/>
            <person name="Jeske O."/>
            <person name="Meyerdierks A."/>
            <person name="Storesund J.E."/>
            <person name="Kallscheuer N."/>
            <person name="Luecker S."/>
            <person name="Lage O.M."/>
            <person name="Pohl T."/>
            <person name="Merkel B.J."/>
            <person name="Hornburger P."/>
            <person name="Mueller R.-W."/>
            <person name="Bruemmer F."/>
            <person name="Labrenz M."/>
            <person name="Spormann A.M."/>
            <person name="Op den Camp H."/>
            <person name="Overmann J."/>
            <person name="Amann R."/>
            <person name="Jetten M.S.M."/>
            <person name="Mascher T."/>
            <person name="Medema M.H."/>
            <person name="Devos D.P."/>
            <person name="Kaster A.-K."/>
            <person name="Ovreas L."/>
            <person name="Rohde M."/>
            <person name="Galperin M.Y."/>
            <person name="Jogler C."/>
        </authorList>
    </citation>
    <scope>NUCLEOTIDE SEQUENCE [LARGE SCALE GENOMIC DNA]</scope>
    <source>
        <strain evidence="10 11">FF011L</strain>
    </source>
</reference>
<keyword evidence="3" id="KW-0488">Methylation</keyword>
<dbReference type="KEGG" id="rml:FF011L_00350"/>
<sequence>MNIAPVLYLPCCPALVRNNRDSDRVHRPGVTLLETVLAVVILSVAMVATSALVRPGVFASSATRGAAGDAASLLRFARQDAILKRSAVDVELVSKGGVQHLFITVQPNAFDSGSQVLWPLASTVQVTGTPTRIRFLPSGDADSSLRWDLIDDSSRRELQVLAAGGIVQQR</sequence>
<dbReference type="EMBL" id="CP036262">
    <property type="protein sequence ID" value="QDS91306.1"/>
    <property type="molecule type" value="Genomic_DNA"/>
</dbReference>
<protein>
    <recommendedName>
        <fullName evidence="9">General secretion pathway GspH domain-containing protein</fullName>
    </recommendedName>
</protein>
<evidence type="ECO:0000259" key="9">
    <source>
        <dbReference type="Pfam" id="PF12019"/>
    </source>
</evidence>
<evidence type="ECO:0000256" key="2">
    <source>
        <dbReference type="ARBA" id="ARBA00022475"/>
    </source>
</evidence>
<dbReference type="AlphaFoldDB" id="A0A517M8U0"/>
<dbReference type="InterPro" id="IPR022346">
    <property type="entry name" value="T2SS_GspH"/>
</dbReference>
<keyword evidence="5 8" id="KW-0812">Transmembrane</keyword>
<keyword evidence="6 8" id="KW-1133">Transmembrane helix</keyword>
<evidence type="ECO:0000256" key="6">
    <source>
        <dbReference type="ARBA" id="ARBA00022989"/>
    </source>
</evidence>
<feature type="transmembrane region" description="Helical" evidence="8">
    <location>
        <begin position="32"/>
        <end position="53"/>
    </location>
</feature>
<keyword evidence="4" id="KW-0997">Cell inner membrane</keyword>
<dbReference type="GO" id="GO:0015627">
    <property type="term" value="C:type II protein secretion system complex"/>
    <property type="evidence" value="ECO:0007669"/>
    <property type="project" value="InterPro"/>
</dbReference>
<evidence type="ECO:0000256" key="8">
    <source>
        <dbReference type="SAM" id="Phobius"/>
    </source>
</evidence>
<dbReference type="OrthoDB" id="9956473at2"/>
<evidence type="ECO:0000256" key="3">
    <source>
        <dbReference type="ARBA" id="ARBA00022481"/>
    </source>
</evidence>
<proteinExistence type="predicted"/>
<keyword evidence="2" id="KW-1003">Cell membrane</keyword>
<evidence type="ECO:0000313" key="10">
    <source>
        <dbReference type="EMBL" id="QDS91306.1"/>
    </source>
</evidence>
<evidence type="ECO:0000256" key="1">
    <source>
        <dbReference type="ARBA" id="ARBA00004377"/>
    </source>
</evidence>
<comment type="subcellular location">
    <subcellularLocation>
        <location evidence="1">Cell inner membrane</location>
        <topology evidence="1">Single-pass membrane protein</topology>
    </subcellularLocation>
</comment>
<dbReference type="GO" id="GO:0015628">
    <property type="term" value="P:protein secretion by the type II secretion system"/>
    <property type="evidence" value="ECO:0007669"/>
    <property type="project" value="InterPro"/>
</dbReference>
<dbReference type="RefSeq" id="WP_145349393.1">
    <property type="nucleotide sequence ID" value="NZ_CP036262.1"/>
</dbReference>
<keyword evidence="7 8" id="KW-0472">Membrane</keyword>
<evidence type="ECO:0000313" key="11">
    <source>
        <dbReference type="Proteomes" id="UP000320672"/>
    </source>
</evidence>
<evidence type="ECO:0000256" key="5">
    <source>
        <dbReference type="ARBA" id="ARBA00022692"/>
    </source>
</evidence>
<accession>A0A517M8U0</accession>
<feature type="domain" description="General secretion pathway GspH" evidence="9">
    <location>
        <begin position="66"/>
        <end position="164"/>
    </location>
</feature>
<keyword evidence="11" id="KW-1185">Reference proteome</keyword>
<organism evidence="10 11">
    <name type="scientific">Roseimaritima multifibrata</name>
    <dbReference type="NCBI Taxonomy" id="1930274"/>
    <lineage>
        <taxon>Bacteria</taxon>
        <taxon>Pseudomonadati</taxon>
        <taxon>Planctomycetota</taxon>
        <taxon>Planctomycetia</taxon>
        <taxon>Pirellulales</taxon>
        <taxon>Pirellulaceae</taxon>
        <taxon>Roseimaritima</taxon>
    </lineage>
</organism>
<evidence type="ECO:0000256" key="7">
    <source>
        <dbReference type="ARBA" id="ARBA00023136"/>
    </source>
</evidence>
<name>A0A517M8U0_9BACT</name>
<evidence type="ECO:0000256" key="4">
    <source>
        <dbReference type="ARBA" id="ARBA00022519"/>
    </source>
</evidence>
<dbReference type="Proteomes" id="UP000320672">
    <property type="component" value="Chromosome"/>
</dbReference>
<dbReference type="Pfam" id="PF12019">
    <property type="entry name" value="GspH"/>
    <property type="match status" value="1"/>
</dbReference>
<gene>
    <name evidence="10" type="ORF">FF011L_00350</name>
</gene>
<dbReference type="GO" id="GO:0005886">
    <property type="term" value="C:plasma membrane"/>
    <property type="evidence" value="ECO:0007669"/>
    <property type="project" value="UniProtKB-SubCell"/>
</dbReference>